<comment type="caution">
    <text evidence="3">The sequence shown here is derived from an EMBL/GenBank/DDBJ whole genome shotgun (WGS) entry which is preliminary data.</text>
</comment>
<evidence type="ECO:0000313" key="3">
    <source>
        <dbReference type="EMBL" id="KAJ8307364.1"/>
    </source>
</evidence>
<accession>A0ABQ9EQR6</accession>
<keyword evidence="4" id="KW-1185">Reference proteome</keyword>
<feature type="region of interest" description="Disordered" evidence="1">
    <location>
        <begin position="1"/>
        <end position="49"/>
    </location>
</feature>
<name>A0ABQ9EQR6_TEGGR</name>
<organism evidence="3 4">
    <name type="scientific">Tegillarca granosa</name>
    <name type="common">Malaysian cockle</name>
    <name type="synonym">Anadara granosa</name>
    <dbReference type="NCBI Taxonomy" id="220873"/>
    <lineage>
        <taxon>Eukaryota</taxon>
        <taxon>Metazoa</taxon>
        <taxon>Spiralia</taxon>
        <taxon>Lophotrochozoa</taxon>
        <taxon>Mollusca</taxon>
        <taxon>Bivalvia</taxon>
        <taxon>Autobranchia</taxon>
        <taxon>Pteriomorphia</taxon>
        <taxon>Arcoida</taxon>
        <taxon>Arcoidea</taxon>
        <taxon>Arcidae</taxon>
        <taxon>Tegillarca</taxon>
    </lineage>
</organism>
<proteinExistence type="predicted"/>
<dbReference type="EMBL" id="JARBDR010000793">
    <property type="protein sequence ID" value="KAJ8307361.1"/>
    <property type="molecule type" value="Genomic_DNA"/>
</dbReference>
<dbReference type="Proteomes" id="UP001217089">
    <property type="component" value="Unassembled WGS sequence"/>
</dbReference>
<evidence type="ECO:0000313" key="4">
    <source>
        <dbReference type="Proteomes" id="UP001217089"/>
    </source>
</evidence>
<sequence>MNHDDDDDDGDDVDGGDGGDGDDDDDDDDDDGDGYRRGVQSRSRSILAHANVNNKPCPTRLWDSQSCDSEFCMSFNWRTEVWQKNHHRSVWCERSDGLRVEGFIDLQELEDLQLG</sequence>
<evidence type="ECO:0000313" key="2">
    <source>
        <dbReference type="EMBL" id="KAJ8307361.1"/>
    </source>
</evidence>
<feature type="non-terminal residue" evidence="3">
    <location>
        <position position="115"/>
    </location>
</feature>
<feature type="compositionally biased region" description="Acidic residues" evidence="1">
    <location>
        <begin position="1"/>
        <end position="32"/>
    </location>
</feature>
<protein>
    <submittedName>
        <fullName evidence="3">Uncharacterized protein</fullName>
    </submittedName>
</protein>
<evidence type="ECO:0000256" key="1">
    <source>
        <dbReference type="SAM" id="MobiDB-lite"/>
    </source>
</evidence>
<dbReference type="EMBL" id="JARBDR010000793">
    <property type="protein sequence ID" value="KAJ8307364.1"/>
    <property type="molecule type" value="Genomic_DNA"/>
</dbReference>
<reference evidence="3 4" key="1">
    <citation type="submission" date="2022-12" db="EMBL/GenBank/DDBJ databases">
        <title>Chromosome-level genome of Tegillarca granosa.</title>
        <authorList>
            <person name="Kim J."/>
        </authorList>
    </citation>
    <scope>NUCLEOTIDE SEQUENCE [LARGE SCALE GENOMIC DNA]</scope>
    <source>
        <strain evidence="3">Teg-2019</strain>
        <tissue evidence="3">Adductor muscle</tissue>
    </source>
</reference>
<gene>
    <name evidence="2" type="ORF">KUTeg_015445</name>
    <name evidence="3" type="ORF">KUTeg_015448</name>
</gene>